<proteinExistence type="predicted"/>
<name>A0ABM3QID1_SPIOL</name>
<evidence type="ECO:0000313" key="4">
    <source>
        <dbReference type="RefSeq" id="XP_056682991.1"/>
    </source>
</evidence>
<feature type="transmembrane region" description="Helical" evidence="1">
    <location>
        <begin position="93"/>
        <end position="114"/>
    </location>
</feature>
<evidence type="ECO:0000313" key="12">
    <source>
        <dbReference type="RefSeq" id="XP_056683185.1"/>
    </source>
</evidence>
<evidence type="ECO:0000313" key="8">
    <source>
        <dbReference type="RefSeq" id="XP_056683092.1"/>
    </source>
</evidence>
<feature type="transmembrane region" description="Helical" evidence="1">
    <location>
        <begin position="272"/>
        <end position="295"/>
    </location>
</feature>
<reference evidence="3 4" key="2">
    <citation type="submission" date="2025-05" db="UniProtKB">
        <authorList>
            <consortium name="RefSeq"/>
        </authorList>
    </citation>
    <scope>IDENTIFICATION</scope>
    <source>
        <tissue evidence="3 4">Leaf</tissue>
    </source>
</reference>
<reference evidence="2" key="1">
    <citation type="journal article" date="2021" name="Nat. Commun.">
        <title>Genomic analyses provide insights into spinach domestication and the genetic basis of agronomic traits.</title>
        <authorList>
            <person name="Cai X."/>
            <person name="Sun X."/>
            <person name="Xu C."/>
            <person name="Sun H."/>
            <person name="Wang X."/>
            <person name="Ge C."/>
            <person name="Zhang Z."/>
            <person name="Wang Q."/>
            <person name="Fei Z."/>
            <person name="Jiao C."/>
            <person name="Wang Q."/>
        </authorList>
    </citation>
    <scope>NUCLEOTIDE SEQUENCE [LARGE SCALE GENOMIC DNA]</scope>
    <source>
        <strain evidence="2">cv. Varoflay</strain>
    </source>
</reference>
<evidence type="ECO:0000313" key="10">
    <source>
        <dbReference type="RefSeq" id="XP_056683134.1"/>
    </source>
</evidence>
<dbReference type="RefSeq" id="XP_056683053.1">
    <property type="nucleotide sequence ID" value="XM_056827075.1"/>
</dbReference>
<evidence type="ECO:0000313" key="9">
    <source>
        <dbReference type="RefSeq" id="XP_056683116.1"/>
    </source>
</evidence>
<dbReference type="GeneID" id="130459539"/>
<evidence type="ECO:0000313" key="7">
    <source>
        <dbReference type="RefSeq" id="XP_056683068.1"/>
    </source>
</evidence>
<gene>
    <name evidence="3 4 5 6 7 8 9 10 11 12" type="primary">LOC130459539</name>
</gene>
<dbReference type="RefSeq" id="XP_056683134.1">
    <property type="nucleotide sequence ID" value="XM_056827156.1"/>
</dbReference>
<sequence length="411" mass="48511">MLSGYTLVYAISLLYCIFFTTYTMLYKFNCLVGFNGLGSFTTCFTRMPKTLSCRVLVSICVDFLDYWEVHFYVGFMNCREIDSRLFKSDIECVFGFISLRILSSITICMCMICFDHSYSCLHHYVFCLLWRIILVLPFRLILLCNMTHEFQAQYCSFPFEFYNDSKLGGWDCVLRWLLLGTQCLAMHITCTSSNFMISPKAFILDVYGLILTPHTLFISFNCCWCRIPFLFGIHNDHKFGSWGSNPRLLSAIVVCWTINLTCTYYNTMISSLAHYLFFVGQGHIWVLITSLISYWNRISISAFKGYCNCNFPTKQHFIDHKELQMRTITTFYNFGCNSFFNLCWLCNYELDWTFFRYKIFILLRNQILESACELSKDFCPSWNRISISAYELLKDFNPYWNRIYKSALFFC</sequence>
<feature type="transmembrane region" description="Helical" evidence="1">
    <location>
        <begin position="6"/>
        <end position="25"/>
    </location>
</feature>
<protein>
    <submittedName>
        <fullName evidence="3 4">Uncharacterized protein isoform X1</fullName>
    </submittedName>
</protein>
<dbReference type="RefSeq" id="XP_056683158.1">
    <property type="nucleotide sequence ID" value="XM_056827180.1"/>
</dbReference>
<evidence type="ECO:0000313" key="5">
    <source>
        <dbReference type="RefSeq" id="XP_056683024.1"/>
    </source>
</evidence>
<accession>A0ABM3QID1</accession>
<dbReference type="RefSeq" id="XP_056683092.1">
    <property type="nucleotide sequence ID" value="XM_056827114.1"/>
</dbReference>
<dbReference type="RefSeq" id="XP_056683116.1">
    <property type="nucleotide sequence ID" value="XM_056827138.1"/>
</dbReference>
<feature type="transmembrane region" description="Helical" evidence="1">
    <location>
        <begin position="121"/>
        <end position="142"/>
    </location>
</feature>
<dbReference type="RefSeq" id="XP_056682971.1">
    <property type="nucleotide sequence ID" value="XM_056826993.1"/>
</dbReference>
<evidence type="ECO:0000313" key="2">
    <source>
        <dbReference type="Proteomes" id="UP000813463"/>
    </source>
</evidence>
<feature type="transmembrane region" description="Helical" evidence="1">
    <location>
        <begin position="248"/>
        <end position="266"/>
    </location>
</feature>
<organism evidence="2 9">
    <name type="scientific">Spinacia oleracea</name>
    <name type="common">Spinach</name>
    <dbReference type="NCBI Taxonomy" id="3562"/>
    <lineage>
        <taxon>Eukaryota</taxon>
        <taxon>Viridiplantae</taxon>
        <taxon>Streptophyta</taxon>
        <taxon>Embryophyta</taxon>
        <taxon>Tracheophyta</taxon>
        <taxon>Spermatophyta</taxon>
        <taxon>Magnoliopsida</taxon>
        <taxon>eudicotyledons</taxon>
        <taxon>Gunneridae</taxon>
        <taxon>Pentapetalae</taxon>
        <taxon>Caryophyllales</taxon>
        <taxon>Chenopodiaceae</taxon>
        <taxon>Chenopodioideae</taxon>
        <taxon>Anserineae</taxon>
        <taxon>Spinacia</taxon>
    </lineage>
</organism>
<keyword evidence="2" id="KW-1185">Reference proteome</keyword>
<dbReference type="Proteomes" id="UP000813463">
    <property type="component" value="Chromosome 1"/>
</dbReference>
<evidence type="ECO:0000313" key="6">
    <source>
        <dbReference type="RefSeq" id="XP_056683053.1"/>
    </source>
</evidence>
<dbReference type="RefSeq" id="XP_056683185.1">
    <property type="nucleotide sequence ID" value="XM_056827207.1"/>
</dbReference>
<evidence type="ECO:0000313" key="11">
    <source>
        <dbReference type="RefSeq" id="XP_056683158.1"/>
    </source>
</evidence>
<dbReference type="RefSeq" id="XP_056683024.1">
    <property type="nucleotide sequence ID" value="XM_056827046.1"/>
</dbReference>
<dbReference type="RefSeq" id="XP_056682991.1">
    <property type="nucleotide sequence ID" value="XM_056827013.1"/>
</dbReference>
<feature type="transmembrane region" description="Helical" evidence="1">
    <location>
        <begin position="206"/>
        <end position="227"/>
    </location>
</feature>
<keyword evidence="1" id="KW-0472">Membrane</keyword>
<evidence type="ECO:0000313" key="3">
    <source>
        <dbReference type="RefSeq" id="XP_056682971.1"/>
    </source>
</evidence>
<dbReference type="RefSeq" id="XP_056683068.1">
    <property type="nucleotide sequence ID" value="XM_056827090.1"/>
</dbReference>
<keyword evidence="1" id="KW-1133">Transmembrane helix</keyword>
<evidence type="ECO:0000256" key="1">
    <source>
        <dbReference type="SAM" id="Phobius"/>
    </source>
</evidence>
<keyword evidence="1" id="KW-0812">Transmembrane</keyword>